<evidence type="ECO:0000256" key="11">
    <source>
        <dbReference type="PROSITE-ProRule" id="PRU00175"/>
    </source>
</evidence>
<dbReference type="SUPFAM" id="SSF57850">
    <property type="entry name" value="RING/U-box"/>
    <property type="match status" value="1"/>
</dbReference>
<evidence type="ECO:0000256" key="9">
    <source>
        <dbReference type="ARBA" id="ARBA00022833"/>
    </source>
</evidence>
<dbReference type="InterPro" id="IPR001841">
    <property type="entry name" value="Znf_RING"/>
</dbReference>
<gene>
    <name evidence="15" type="primary">Dsec\GM25509</name>
    <name evidence="15" type="ORF">Dsec_GM25509</name>
</gene>
<name>B4HI51_DROSE</name>
<dbReference type="GO" id="GO:0016567">
    <property type="term" value="P:protein ubiquitination"/>
    <property type="evidence" value="ECO:0007669"/>
    <property type="project" value="UniProtKB-UniPathway"/>
</dbReference>
<feature type="region of interest" description="Disordered" evidence="12">
    <location>
        <begin position="72"/>
        <end position="91"/>
    </location>
</feature>
<evidence type="ECO:0000256" key="3">
    <source>
        <dbReference type="ARBA" id="ARBA00004906"/>
    </source>
</evidence>
<reference evidence="15 16" key="1">
    <citation type="journal article" date="2007" name="Nature">
        <title>Evolution of genes and genomes on the Drosophila phylogeny.</title>
        <authorList>
            <consortium name="Drosophila 12 Genomes Consortium"/>
            <person name="Clark A.G."/>
            <person name="Eisen M.B."/>
            <person name="Smith D.R."/>
            <person name="Bergman C.M."/>
            <person name="Oliver B."/>
            <person name="Markow T.A."/>
            <person name="Kaufman T.C."/>
            <person name="Kellis M."/>
            <person name="Gelbart W."/>
            <person name="Iyer V.N."/>
            <person name="Pollard D.A."/>
            <person name="Sackton T.B."/>
            <person name="Larracuente A.M."/>
            <person name="Singh N.D."/>
            <person name="Abad J.P."/>
            <person name="Abt D.N."/>
            <person name="Adryan B."/>
            <person name="Aguade M."/>
            <person name="Akashi H."/>
            <person name="Anderson W.W."/>
            <person name="Aquadro C.F."/>
            <person name="Ardell D.H."/>
            <person name="Arguello R."/>
            <person name="Artieri C.G."/>
            <person name="Barbash D.A."/>
            <person name="Barker D."/>
            <person name="Barsanti P."/>
            <person name="Batterham P."/>
            <person name="Batzoglou S."/>
            <person name="Begun D."/>
            <person name="Bhutkar A."/>
            <person name="Blanco E."/>
            <person name="Bosak S.A."/>
            <person name="Bradley R.K."/>
            <person name="Brand A.D."/>
            <person name="Brent M.R."/>
            <person name="Brooks A.N."/>
            <person name="Brown R.H."/>
            <person name="Butlin R.K."/>
            <person name="Caggese C."/>
            <person name="Calvi B.R."/>
            <person name="Bernardo de Carvalho A."/>
            <person name="Caspi A."/>
            <person name="Castrezana S."/>
            <person name="Celniker S.E."/>
            <person name="Chang J.L."/>
            <person name="Chapple C."/>
            <person name="Chatterji S."/>
            <person name="Chinwalla A."/>
            <person name="Civetta A."/>
            <person name="Clifton S.W."/>
            <person name="Comeron J.M."/>
            <person name="Costello J.C."/>
            <person name="Coyne J.A."/>
            <person name="Daub J."/>
            <person name="David R.G."/>
            <person name="Delcher A.L."/>
            <person name="Delehaunty K."/>
            <person name="Do C.B."/>
            <person name="Ebling H."/>
            <person name="Edwards K."/>
            <person name="Eickbush T."/>
            <person name="Evans J.D."/>
            <person name="Filipski A."/>
            <person name="Findeiss S."/>
            <person name="Freyhult E."/>
            <person name="Fulton L."/>
            <person name="Fulton R."/>
            <person name="Garcia A.C."/>
            <person name="Gardiner A."/>
            <person name="Garfield D.A."/>
            <person name="Garvin B.E."/>
            <person name="Gibson G."/>
            <person name="Gilbert D."/>
            <person name="Gnerre S."/>
            <person name="Godfrey J."/>
            <person name="Good R."/>
            <person name="Gotea V."/>
            <person name="Gravely B."/>
            <person name="Greenberg A.J."/>
            <person name="Griffiths-Jones S."/>
            <person name="Gross S."/>
            <person name="Guigo R."/>
            <person name="Gustafson E.A."/>
            <person name="Haerty W."/>
            <person name="Hahn M.W."/>
            <person name="Halligan D.L."/>
            <person name="Halpern A.L."/>
            <person name="Halter G.M."/>
            <person name="Han M.V."/>
            <person name="Heger A."/>
            <person name="Hillier L."/>
            <person name="Hinrichs A.S."/>
            <person name="Holmes I."/>
            <person name="Hoskins R.A."/>
            <person name="Hubisz M.J."/>
            <person name="Hultmark D."/>
            <person name="Huntley M.A."/>
            <person name="Jaffe D.B."/>
            <person name="Jagadeeshan S."/>
            <person name="Jeck W.R."/>
            <person name="Johnson J."/>
            <person name="Jones C.D."/>
            <person name="Jordan W.C."/>
            <person name="Karpen G.H."/>
            <person name="Kataoka E."/>
            <person name="Keightley P.D."/>
            <person name="Kheradpour P."/>
            <person name="Kirkness E.F."/>
            <person name="Koerich L.B."/>
            <person name="Kristiansen K."/>
            <person name="Kudrna D."/>
            <person name="Kulathinal R.J."/>
            <person name="Kumar S."/>
            <person name="Kwok R."/>
            <person name="Lander E."/>
            <person name="Langley C.H."/>
            <person name="Lapoint R."/>
            <person name="Lazzaro B.P."/>
            <person name="Lee S.J."/>
            <person name="Levesque L."/>
            <person name="Li R."/>
            <person name="Lin C.F."/>
            <person name="Lin M.F."/>
            <person name="Lindblad-Toh K."/>
            <person name="Llopart A."/>
            <person name="Long M."/>
            <person name="Low L."/>
            <person name="Lozovsky E."/>
            <person name="Lu J."/>
            <person name="Luo M."/>
            <person name="Machado C.A."/>
            <person name="Makalowski W."/>
            <person name="Marzo M."/>
            <person name="Matsuda M."/>
            <person name="Matzkin L."/>
            <person name="McAllister B."/>
            <person name="McBride C.S."/>
            <person name="McKernan B."/>
            <person name="McKernan K."/>
            <person name="Mendez-Lago M."/>
            <person name="Minx P."/>
            <person name="Mollenhauer M.U."/>
            <person name="Montooth K."/>
            <person name="Mount S.M."/>
            <person name="Mu X."/>
            <person name="Myers E."/>
            <person name="Negre B."/>
            <person name="Newfeld S."/>
            <person name="Nielsen R."/>
            <person name="Noor M.A."/>
            <person name="O'Grady P."/>
            <person name="Pachter L."/>
            <person name="Papaceit M."/>
            <person name="Parisi M.J."/>
            <person name="Parisi M."/>
            <person name="Parts L."/>
            <person name="Pedersen J.S."/>
            <person name="Pesole G."/>
            <person name="Phillippy A.M."/>
            <person name="Ponting C.P."/>
            <person name="Pop M."/>
            <person name="Porcelli D."/>
            <person name="Powell J.R."/>
            <person name="Prohaska S."/>
            <person name="Pruitt K."/>
            <person name="Puig M."/>
            <person name="Quesneville H."/>
            <person name="Ram K.R."/>
            <person name="Rand D."/>
            <person name="Rasmussen M.D."/>
            <person name="Reed L.K."/>
            <person name="Reenan R."/>
            <person name="Reily A."/>
            <person name="Remington K.A."/>
            <person name="Rieger T.T."/>
            <person name="Ritchie M.G."/>
            <person name="Robin C."/>
            <person name="Rogers Y.H."/>
            <person name="Rohde C."/>
            <person name="Rozas J."/>
            <person name="Rubenfield M.J."/>
            <person name="Ruiz A."/>
            <person name="Russo S."/>
            <person name="Salzberg S.L."/>
            <person name="Sanchez-Gracia A."/>
            <person name="Saranga D.J."/>
            <person name="Sato H."/>
            <person name="Schaeffer S.W."/>
            <person name="Schatz M.C."/>
            <person name="Schlenke T."/>
            <person name="Schwartz R."/>
            <person name="Segarra C."/>
            <person name="Singh R.S."/>
            <person name="Sirot L."/>
            <person name="Sirota M."/>
            <person name="Sisneros N.B."/>
            <person name="Smith C.D."/>
            <person name="Smith T.F."/>
            <person name="Spieth J."/>
            <person name="Stage D.E."/>
            <person name="Stark A."/>
            <person name="Stephan W."/>
            <person name="Strausberg R.L."/>
            <person name="Strempel S."/>
            <person name="Sturgill D."/>
            <person name="Sutton G."/>
            <person name="Sutton G.G."/>
            <person name="Tao W."/>
            <person name="Teichmann S."/>
            <person name="Tobari Y.N."/>
            <person name="Tomimura Y."/>
            <person name="Tsolas J.M."/>
            <person name="Valente V.L."/>
            <person name="Venter E."/>
            <person name="Venter J.C."/>
            <person name="Vicario S."/>
            <person name="Vieira F.G."/>
            <person name="Vilella A.J."/>
            <person name="Villasante A."/>
            <person name="Walenz B."/>
            <person name="Wang J."/>
            <person name="Wasserman M."/>
            <person name="Watts T."/>
            <person name="Wilson D."/>
            <person name="Wilson R.K."/>
            <person name="Wing R.A."/>
            <person name="Wolfner M.F."/>
            <person name="Wong A."/>
            <person name="Wong G.K."/>
            <person name="Wu C.I."/>
            <person name="Wu G."/>
            <person name="Yamamoto D."/>
            <person name="Yang H.P."/>
            <person name="Yang S.P."/>
            <person name="Yorke J.A."/>
            <person name="Yoshida K."/>
            <person name="Zdobnov E."/>
            <person name="Zhang P."/>
            <person name="Zhang Y."/>
            <person name="Zimin A.V."/>
            <person name="Baldwin J."/>
            <person name="Abdouelleil A."/>
            <person name="Abdulkadir J."/>
            <person name="Abebe A."/>
            <person name="Abera B."/>
            <person name="Abreu J."/>
            <person name="Acer S.C."/>
            <person name="Aftuck L."/>
            <person name="Alexander A."/>
            <person name="An P."/>
            <person name="Anderson E."/>
            <person name="Anderson S."/>
            <person name="Arachi H."/>
            <person name="Azer M."/>
            <person name="Bachantsang P."/>
            <person name="Barry A."/>
            <person name="Bayul T."/>
            <person name="Berlin A."/>
            <person name="Bessette D."/>
            <person name="Bloom T."/>
            <person name="Blye J."/>
            <person name="Boguslavskiy L."/>
            <person name="Bonnet C."/>
            <person name="Boukhgalter B."/>
            <person name="Bourzgui I."/>
            <person name="Brown A."/>
            <person name="Cahill P."/>
            <person name="Channer S."/>
            <person name="Cheshatsang Y."/>
            <person name="Chuda L."/>
            <person name="Citroen M."/>
            <person name="Collymore A."/>
            <person name="Cooke P."/>
            <person name="Costello M."/>
            <person name="D'Aco K."/>
            <person name="Daza R."/>
            <person name="De Haan G."/>
            <person name="DeGray S."/>
            <person name="DeMaso C."/>
            <person name="Dhargay N."/>
            <person name="Dooley K."/>
            <person name="Dooley E."/>
            <person name="Doricent M."/>
            <person name="Dorje P."/>
            <person name="Dorjee K."/>
            <person name="Dupes A."/>
            <person name="Elong R."/>
            <person name="Falk J."/>
            <person name="Farina A."/>
            <person name="Faro S."/>
            <person name="Ferguson D."/>
            <person name="Fisher S."/>
            <person name="Foley C.D."/>
            <person name="Franke A."/>
            <person name="Friedrich D."/>
            <person name="Gadbois L."/>
            <person name="Gearin G."/>
            <person name="Gearin C.R."/>
            <person name="Giannoukos G."/>
            <person name="Goode T."/>
            <person name="Graham J."/>
            <person name="Grandbois E."/>
            <person name="Grewal S."/>
            <person name="Gyaltsen K."/>
            <person name="Hafez N."/>
            <person name="Hagos B."/>
            <person name="Hall J."/>
            <person name="Henson C."/>
            <person name="Hollinger A."/>
            <person name="Honan T."/>
            <person name="Huard M.D."/>
            <person name="Hughes L."/>
            <person name="Hurhula B."/>
            <person name="Husby M.E."/>
            <person name="Kamat A."/>
            <person name="Kanga B."/>
            <person name="Kashin S."/>
            <person name="Khazanovich D."/>
            <person name="Kisner P."/>
            <person name="Lance K."/>
            <person name="Lara M."/>
            <person name="Lee W."/>
            <person name="Lennon N."/>
            <person name="Letendre F."/>
            <person name="LeVine R."/>
            <person name="Lipovsky A."/>
            <person name="Liu X."/>
            <person name="Liu J."/>
            <person name="Liu S."/>
            <person name="Lokyitsang T."/>
            <person name="Lokyitsang Y."/>
            <person name="Lubonja R."/>
            <person name="Lui A."/>
            <person name="MacDonald P."/>
            <person name="Magnisalis V."/>
            <person name="Maru K."/>
            <person name="Matthews C."/>
            <person name="McCusker W."/>
            <person name="McDonough S."/>
            <person name="Mehta T."/>
            <person name="Meldrim J."/>
            <person name="Meneus L."/>
            <person name="Mihai O."/>
            <person name="Mihalev A."/>
            <person name="Mihova T."/>
            <person name="Mittelman R."/>
            <person name="Mlenga V."/>
            <person name="Montmayeur A."/>
            <person name="Mulrain L."/>
            <person name="Navidi A."/>
            <person name="Naylor J."/>
            <person name="Negash T."/>
            <person name="Nguyen T."/>
            <person name="Nguyen N."/>
            <person name="Nicol R."/>
            <person name="Norbu C."/>
            <person name="Norbu N."/>
            <person name="Novod N."/>
            <person name="O'Neill B."/>
            <person name="Osman S."/>
            <person name="Markiewicz E."/>
            <person name="Oyono O.L."/>
            <person name="Patti C."/>
            <person name="Phunkhang P."/>
            <person name="Pierre F."/>
            <person name="Priest M."/>
            <person name="Raghuraman S."/>
            <person name="Rege F."/>
            <person name="Reyes R."/>
            <person name="Rise C."/>
            <person name="Rogov P."/>
            <person name="Ross K."/>
            <person name="Ryan E."/>
            <person name="Settipalli S."/>
            <person name="Shea T."/>
            <person name="Sherpa N."/>
            <person name="Shi L."/>
            <person name="Shih D."/>
            <person name="Sparrow T."/>
            <person name="Spaulding J."/>
            <person name="Stalker J."/>
            <person name="Stange-Thomann N."/>
            <person name="Stavropoulos S."/>
            <person name="Stone C."/>
            <person name="Strader C."/>
            <person name="Tesfaye S."/>
            <person name="Thomson T."/>
            <person name="Thoulutsang Y."/>
            <person name="Thoulutsang D."/>
            <person name="Topham K."/>
            <person name="Topping I."/>
            <person name="Tsamla T."/>
            <person name="Vassiliev H."/>
            <person name="Vo A."/>
            <person name="Wangchuk T."/>
            <person name="Wangdi T."/>
            <person name="Weiand M."/>
            <person name="Wilkinson J."/>
            <person name="Wilson A."/>
            <person name="Yadav S."/>
            <person name="Young G."/>
            <person name="Yu Q."/>
            <person name="Zembek L."/>
            <person name="Zhong D."/>
            <person name="Zimmer A."/>
            <person name="Zwirko Z."/>
            <person name="Jaffe D.B."/>
            <person name="Alvarez P."/>
            <person name="Brockman W."/>
            <person name="Butler J."/>
            <person name="Chin C."/>
            <person name="Gnerre S."/>
            <person name="Grabherr M."/>
            <person name="Kleber M."/>
            <person name="Mauceli E."/>
            <person name="MacCallum I."/>
        </authorList>
    </citation>
    <scope>NUCLEOTIDE SEQUENCE [LARGE SCALE GENOMIC DNA]</scope>
    <source>
        <strain evidence="16">Rob3c / Tucson 14021-0248.25</strain>
    </source>
</reference>
<evidence type="ECO:0000259" key="14">
    <source>
        <dbReference type="PROSITE" id="PS50089"/>
    </source>
</evidence>
<evidence type="ECO:0000256" key="1">
    <source>
        <dbReference type="ARBA" id="ARBA00000900"/>
    </source>
</evidence>
<dbReference type="Gene3D" id="3.30.40.10">
    <property type="entry name" value="Zinc/RING finger domain, C3HC4 (zinc finger)"/>
    <property type="match status" value="1"/>
</dbReference>
<feature type="domain" description="RING-type" evidence="14">
    <location>
        <begin position="19"/>
        <end position="60"/>
    </location>
</feature>
<dbReference type="FunFam" id="3.30.40.10:FF:000062">
    <property type="entry name" value="E3 ubiquitin-protein ligase RNF185"/>
    <property type="match status" value="1"/>
</dbReference>
<dbReference type="InterPro" id="IPR045103">
    <property type="entry name" value="RNF5/RNF185-like"/>
</dbReference>
<evidence type="ECO:0000256" key="10">
    <source>
        <dbReference type="ARBA" id="ARBA00023136"/>
    </source>
</evidence>
<comment type="subcellular location">
    <subcellularLocation>
        <location evidence="2">Endomembrane system</location>
    </subcellularLocation>
</comment>
<dbReference type="KEGG" id="dse:6605745"/>
<dbReference type="HOGENOM" id="CLU_055198_2_1_1"/>
<dbReference type="OrthoDB" id="302966at2759"/>
<comment type="catalytic activity">
    <reaction evidence="1">
        <text>S-ubiquitinyl-[E2 ubiquitin-conjugating enzyme]-L-cysteine + [acceptor protein]-L-lysine = [E2 ubiquitin-conjugating enzyme]-L-cysteine + N(6)-ubiquitinyl-[acceptor protein]-L-lysine.</text>
        <dbReference type="EC" id="2.3.2.27"/>
    </reaction>
</comment>
<evidence type="ECO:0000256" key="5">
    <source>
        <dbReference type="ARBA" id="ARBA00022679"/>
    </source>
</evidence>
<sequence>MSAEITFDMDTKDESFYECNICLDTAQNAVVSMCGHLFCWSCLHQWILTQPDHTVCPVCKSGVDRSKVIPVYGRNDKRPEDPRNKTPPRPTGVWSDYKNDVECGLFLYLIFCLFFPYGSLSFNLNIDEPLNPAPDHDIGDGQNALLLSKLFLYVTIMLIIYMILI</sequence>
<dbReference type="AlphaFoldDB" id="B4HI51"/>
<evidence type="ECO:0000256" key="7">
    <source>
        <dbReference type="ARBA" id="ARBA00022771"/>
    </source>
</evidence>
<dbReference type="STRING" id="7238.B4HI51"/>
<keyword evidence="5" id="KW-0808">Transferase</keyword>
<keyword evidence="13" id="KW-1133">Transmembrane helix</keyword>
<dbReference type="PROSITE" id="PS00518">
    <property type="entry name" value="ZF_RING_1"/>
    <property type="match status" value="1"/>
</dbReference>
<protein>
    <recommendedName>
        <fullName evidence="4">RING-type E3 ubiquitin transferase</fullName>
        <ecNumber evidence="4">2.3.2.27</ecNumber>
    </recommendedName>
</protein>
<feature type="transmembrane region" description="Helical" evidence="13">
    <location>
        <begin position="105"/>
        <end position="124"/>
    </location>
</feature>
<evidence type="ECO:0000256" key="8">
    <source>
        <dbReference type="ARBA" id="ARBA00022786"/>
    </source>
</evidence>
<accession>B4HI51</accession>
<evidence type="ECO:0000313" key="16">
    <source>
        <dbReference type="Proteomes" id="UP000001292"/>
    </source>
</evidence>
<dbReference type="PhylomeDB" id="B4HI51"/>
<dbReference type="GO" id="GO:0005783">
    <property type="term" value="C:endoplasmic reticulum"/>
    <property type="evidence" value="ECO:0007669"/>
    <property type="project" value="InterPro"/>
</dbReference>
<evidence type="ECO:0000256" key="12">
    <source>
        <dbReference type="SAM" id="MobiDB-lite"/>
    </source>
</evidence>
<keyword evidence="9" id="KW-0862">Zinc</keyword>
<dbReference type="InterPro" id="IPR017907">
    <property type="entry name" value="Znf_RING_CS"/>
</dbReference>
<dbReference type="UniPathway" id="UPA00143"/>
<keyword evidence="10 13" id="KW-0472">Membrane</keyword>
<dbReference type="InterPro" id="IPR013083">
    <property type="entry name" value="Znf_RING/FYVE/PHD"/>
</dbReference>
<dbReference type="EC" id="2.3.2.27" evidence="4"/>
<keyword evidence="13" id="KW-0812">Transmembrane</keyword>
<dbReference type="PANTHER" id="PTHR12313">
    <property type="entry name" value="E3 UBIQUITIN-PROTEIN LIGASE RNF5-RELATED"/>
    <property type="match status" value="1"/>
</dbReference>
<dbReference type="PROSITE" id="PS50089">
    <property type="entry name" value="ZF_RING_2"/>
    <property type="match status" value="1"/>
</dbReference>
<evidence type="ECO:0000256" key="4">
    <source>
        <dbReference type="ARBA" id="ARBA00012483"/>
    </source>
</evidence>
<feature type="transmembrane region" description="Helical" evidence="13">
    <location>
        <begin position="144"/>
        <end position="164"/>
    </location>
</feature>
<keyword evidence="16" id="KW-1185">Reference proteome</keyword>
<dbReference type="Pfam" id="PF13920">
    <property type="entry name" value="zf-C3HC4_3"/>
    <property type="match status" value="1"/>
</dbReference>
<evidence type="ECO:0000256" key="2">
    <source>
        <dbReference type="ARBA" id="ARBA00004308"/>
    </source>
</evidence>
<feature type="compositionally biased region" description="Basic and acidic residues" evidence="12">
    <location>
        <begin position="74"/>
        <end position="84"/>
    </location>
</feature>
<organism evidence="16">
    <name type="scientific">Drosophila sechellia</name>
    <name type="common">Fruit fly</name>
    <dbReference type="NCBI Taxonomy" id="7238"/>
    <lineage>
        <taxon>Eukaryota</taxon>
        <taxon>Metazoa</taxon>
        <taxon>Ecdysozoa</taxon>
        <taxon>Arthropoda</taxon>
        <taxon>Hexapoda</taxon>
        <taxon>Insecta</taxon>
        <taxon>Pterygota</taxon>
        <taxon>Neoptera</taxon>
        <taxon>Endopterygota</taxon>
        <taxon>Diptera</taxon>
        <taxon>Brachycera</taxon>
        <taxon>Muscomorpha</taxon>
        <taxon>Ephydroidea</taxon>
        <taxon>Drosophilidae</taxon>
        <taxon>Drosophila</taxon>
        <taxon>Sophophora</taxon>
    </lineage>
</organism>
<comment type="pathway">
    <text evidence="3">Protein modification; protein ubiquitination.</text>
</comment>
<keyword evidence="7 11" id="KW-0863">Zinc-finger</keyword>
<dbReference type="GO" id="GO:0008270">
    <property type="term" value="F:zinc ion binding"/>
    <property type="evidence" value="ECO:0007669"/>
    <property type="project" value="UniProtKB-KW"/>
</dbReference>
<evidence type="ECO:0000256" key="6">
    <source>
        <dbReference type="ARBA" id="ARBA00022723"/>
    </source>
</evidence>
<evidence type="ECO:0000256" key="13">
    <source>
        <dbReference type="SAM" id="Phobius"/>
    </source>
</evidence>
<dbReference type="SMART" id="SM00184">
    <property type="entry name" value="RING"/>
    <property type="match status" value="1"/>
</dbReference>
<keyword evidence="6" id="KW-0479">Metal-binding</keyword>
<dbReference type="EMBL" id="CH480815">
    <property type="protein sequence ID" value="EDW41547.1"/>
    <property type="molecule type" value="Genomic_DNA"/>
</dbReference>
<evidence type="ECO:0000313" key="15">
    <source>
        <dbReference type="EMBL" id="EDW41547.1"/>
    </source>
</evidence>
<keyword evidence="8" id="KW-0833">Ubl conjugation pathway</keyword>
<proteinExistence type="predicted"/>
<dbReference type="GO" id="GO:0061630">
    <property type="term" value="F:ubiquitin protein ligase activity"/>
    <property type="evidence" value="ECO:0007669"/>
    <property type="project" value="UniProtKB-EC"/>
</dbReference>
<dbReference type="GO" id="GO:0006511">
    <property type="term" value="P:ubiquitin-dependent protein catabolic process"/>
    <property type="evidence" value="ECO:0007669"/>
    <property type="project" value="InterPro"/>
</dbReference>
<dbReference type="Proteomes" id="UP000001292">
    <property type="component" value="Unassembled WGS sequence"/>
</dbReference>